<comment type="caution">
    <text evidence="2">The sequence shown here is derived from an EMBL/GenBank/DDBJ whole genome shotgun (WGS) entry which is preliminary data.</text>
</comment>
<keyword evidence="1" id="KW-1133">Transmembrane helix</keyword>
<keyword evidence="1" id="KW-0472">Membrane</keyword>
<proteinExistence type="predicted"/>
<sequence length="86" mass="9730">MSEFITRNEFEQFEKRVDERFDTLNGKIDRLPDIIKDKITSSMNNLEKGINETNKKNSKMVITSVLSGMGILIAFAGLIGNIFGVF</sequence>
<feature type="transmembrane region" description="Helical" evidence="1">
    <location>
        <begin position="61"/>
        <end position="83"/>
    </location>
</feature>
<dbReference type="Proteomes" id="UP000241209">
    <property type="component" value="Unassembled WGS sequence"/>
</dbReference>
<gene>
    <name evidence="2" type="ORF">BU072_11755</name>
</gene>
<dbReference type="EMBL" id="PZFK01000030">
    <property type="protein sequence ID" value="PTI28344.1"/>
    <property type="molecule type" value="Genomic_DNA"/>
</dbReference>
<evidence type="ECO:0000313" key="2">
    <source>
        <dbReference type="EMBL" id="PTI28344.1"/>
    </source>
</evidence>
<dbReference type="AlphaFoldDB" id="A0A2T4PQW9"/>
<reference evidence="2 3" key="1">
    <citation type="journal article" date="2016" name="Front. Microbiol.">
        <title>Comprehensive Phylogenetic Analysis of Bovine Non-aureus Staphylococci Species Based on Whole-Genome Sequencing.</title>
        <authorList>
            <person name="Naushad S."/>
            <person name="Barkema H.W."/>
            <person name="Luby C."/>
            <person name="Condas L.A."/>
            <person name="Nobrega D.B."/>
            <person name="Carson D.A."/>
            <person name="De Buck J."/>
        </authorList>
    </citation>
    <scope>NUCLEOTIDE SEQUENCE [LARGE SCALE GENOMIC DNA]</scope>
    <source>
        <strain evidence="2 3">SNUC 2204</strain>
    </source>
</reference>
<keyword evidence="1" id="KW-0812">Transmembrane</keyword>
<evidence type="ECO:0000313" key="3">
    <source>
        <dbReference type="Proteomes" id="UP000241209"/>
    </source>
</evidence>
<name>A0A2T4PQW9_9STAP</name>
<dbReference type="RefSeq" id="WP_107557296.1">
    <property type="nucleotide sequence ID" value="NZ_JABUYR010000056.1"/>
</dbReference>
<protein>
    <submittedName>
        <fullName evidence="2">Uncharacterized protein</fullName>
    </submittedName>
</protein>
<dbReference type="STRING" id="1167632.GCA_000286335_01536"/>
<accession>A0A2T4PQW9</accession>
<evidence type="ECO:0000256" key="1">
    <source>
        <dbReference type="SAM" id="Phobius"/>
    </source>
</evidence>
<organism evidence="2 3">
    <name type="scientific">Mammaliicoccus vitulinus</name>
    <dbReference type="NCBI Taxonomy" id="71237"/>
    <lineage>
        <taxon>Bacteria</taxon>
        <taxon>Bacillati</taxon>
        <taxon>Bacillota</taxon>
        <taxon>Bacilli</taxon>
        <taxon>Bacillales</taxon>
        <taxon>Staphylococcaceae</taxon>
        <taxon>Mammaliicoccus</taxon>
    </lineage>
</organism>